<keyword evidence="2" id="KW-1133">Transmembrane helix</keyword>
<dbReference type="PANTHER" id="PTHR34475:SF1">
    <property type="entry name" value="CYTOSKELETON PROTEIN RODZ"/>
    <property type="match status" value="1"/>
</dbReference>
<feature type="domain" description="Cytoskeleton protein RodZ-like C-terminal" evidence="3">
    <location>
        <begin position="227"/>
        <end position="295"/>
    </location>
</feature>
<keyword evidence="2" id="KW-0812">Transmembrane</keyword>
<name>A0ABT7KZQ5_9BACI</name>
<organism evidence="4 5">
    <name type="scientific">Aquibacillus rhizosphaerae</name>
    <dbReference type="NCBI Taxonomy" id="3051431"/>
    <lineage>
        <taxon>Bacteria</taxon>
        <taxon>Bacillati</taxon>
        <taxon>Bacillota</taxon>
        <taxon>Bacilli</taxon>
        <taxon>Bacillales</taxon>
        <taxon>Bacillaceae</taxon>
        <taxon>Aquibacillus</taxon>
    </lineage>
</organism>
<dbReference type="SUPFAM" id="SSF47413">
    <property type="entry name" value="lambda repressor-like DNA-binding domains"/>
    <property type="match status" value="1"/>
</dbReference>
<evidence type="ECO:0000259" key="3">
    <source>
        <dbReference type="Pfam" id="PF13464"/>
    </source>
</evidence>
<evidence type="ECO:0000256" key="1">
    <source>
        <dbReference type="SAM" id="MobiDB-lite"/>
    </source>
</evidence>
<sequence length="309" mass="34819">MELGSKLKEAREAKNLSLDDLQKITKIQSRYLQAIEKSNYEVMPGNFYIRAFIKEYATAVDLDPEELMEEHRGELPSSSDESSIQYSRVQRSRKDTSSTKSPAIFSFLPTVMFVLLIVGIIFMVWWFNQEGFLDGNNDGNQFEETEGNNGGDTVTLPPDEQETDDSADEETEEDTGNEETEEEQADEEDTSNNDTALNFVETENENGSKPTSNYNLVNPGEKVTLQLESAGNAWFQVENGKGKVFESQSLSPDNSPLEIDMTGEEQIYINVGNAADLTIKVNGVELEYEVDRNEKVTQNIWINIKKDSE</sequence>
<comment type="caution">
    <text evidence="4">The sequence shown here is derived from an EMBL/GenBank/DDBJ whole genome shotgun (WGS) entry which is preliminary data.</text>
</comment>
<dbReference type="Pfam" id="PF13464">
    <property type="entry name" value="RodZ_C"/>
    <property type="match status" value="1"/>
</dbReference>
<dbReference type="InterPro" id="IPR025194">
    <property type="entry name" value="RodZ-like_C"/>
</dbReference>
<evidence type="ECO:0000313" key="5">
    <source>
        <dbReference type="Proteomes" id="UP001235343"/>
    </source>
</evidence>
<evidence type="ECO:0000313" key="4">
    <source>
        <dbReference type="EMBL" id="MDL4838998.1"/>
    </source>
</evidence>
<evidence type="ECO:0000256" key="2">
    <source>
        <dbReference type="SAM" id="Phobius"/>
    </source>
</evidence>
<dbReference type="EMBL" id="JASTZU010000002">
    <property type="protein sequence ID" value="MDL4838998.1"/>
    <property type="molecule type" value="Genomic_DNA"/>
</dbReference>
<dbReference type="CDD" id="cd00093">
    <property type="entry name" value="HTH_XRE"/>
    <property type="match status" value="1"/>
</dbReference>
<feature type="region of interest" description="Disordered" evidence="1">
    <location>
        <begin position="137"/>
        <end position="194"/>
    </location>
</feature>
<dbReference type="PANTHER" id="PTHR34475">
    <property type="match status" value="1"/>
</dbReference>
<keyword evidence="2" id="KW-0472">Membrane</keyword>
<keyword evidence="5" id="KW-1185">Reference proteome</keyword>
<protein>
    <submittedName>
        <fullName evidence="4">DUF4115 domain-containing protein</fullName>
    </submittedName>
</protein>
<gene>
    <name evidence="4" type="ORF">QQS35_00725</name>
</gene>
<dbReference type="Gene3D" id="1.10.260.40">
    <property type="entry name" value="lambda repressor-like DNA-binding domains"/>
    <property type="match status" value="1"/>
</dbReference>
<proteinExistence type="predicted"/>
<reference evidence="4 5" key="1">
    <citation type="submission" date="2023-06" db="EMBL/GenBank/DDBJ databases">
        <title>Aquibacillus rhizosphaerae LR5S19.</title>
        <authorList>
            <person name="Sun J.-Q."/>
        </authorList>
    </citation>
    <scope>NUCLEOTIDE SEQUENCE [LARGE SCALE GENOMIC DNA]</scope>
    <source>
        <strain evidence="4 5">LR5S19</strain>
    </source>
</reference>
<dbReference type="RefSeq" id="WP_285929787.1">
    <property type="nucleotide sequence ID" value="NZ_JASTZU010000002.1"/>
</dbReference>
<dbReference type="InterPro" id="IPR050400">
    <property type="entry name" value="Bact_Cytoskel_RodZ"/>
</dbReference>
<dbReference type="InterPro" id="IPR001387">
    <property type="entry name" value="Cro/C1-type_HTH"/>
</dbReference>
<feature type="transmembrane region" description="Helical" evidence="2">
    <location>
        <begin position="103"/>
        <end position="127"/>
    </location>
</feature>
<dbReference type="Proteomes" id="UP001235343">
    <property type="component" value="Unassembled WGS sequence"/>
</dbReference>
<feature type="compositionally biased region" description="Polar residues" evidence="1">
    <location>
        <begin position="76"/>
        <end position="89"/>
    </location>
</feature>
<feature type="compositionally biased region" description="Acidic residues" evidence="1">
    <location>
        <begin position="159"/>
        <end position="191"/>
    </location>
</feature>
<accession>A0ABT7KZQ5</accession>
<feature type="region of interest" description="Disordered" evidence="1">
    <location>
        <begin position="68"/>
        <end position="95"/>
    </location>
</feature>
<dbReference type="Pfam" id="PF13413">
    <property type="entry name" value="HTH_25"/>
    <property type="match status" value="1"/>
</dbReference>
<dbReference type="InterPro" id="IPR010982">
    <property type="entry name" value="Lambda_DNA-bd_dom_sf"/>
</dbReference>